<evidence type="ECO:0000256" key="2">
    <source>
        <dbReference type="ARBA" id="ARBA00022694"/>
    </source>
</evidence>
<dbReference type="SUPFAM" id="SSF52402">
    <property type="entry name" value="Adenine nucleotide alpha hydrolases-like"/>
    <property type="match status" value="1"/>
</dbReference>
<dbReference type="PANTHER" id="PTHR20882:SF14">
    <property type="entry name" value="CYTOPLASMIC TRNA 2-THIOLATION PROTEIN 2"/>
    <property type="match status" value="1"/>
</dbReference>
<evidence type="ECO:0000313" key="4">
    <source>
        <dbReference type="Proteomes" id="UP001516400"/>
    </source>
</evidence>
<organism evidence="3 4">
    <name type="scientific">Cryptolaemus montrouzieri</name>
    <dbReference type="NCBI Taxonomy" id="559131"/>
    <lineage>
        <taxon>Eukaryota</taxon>
        <taxon>Metazoa</taxon>
        <taxon>Ecdysozoa</taxon>
        <taxon>Arthropoda</taxon>
        <taxon>Hexapoda</taxon>
        <taxon>Insecta</taxon>
        <taxon>Pterygota</taxon>
        <taxon>Neoptera</taxon>
        <taxon>Endopterygota</taxon>
        <taxon>Coleoptera</taxon>
        <taxon>Polyphaga</taxon>
        <taxon>Cucujiformia</taxon>
        <taxon>Coccinelloidea</taxon>
        <taxon>Coccinellidae</taxon>
        <taxon>Scymninae</taxon>
        <taxon>Scymnini</taxon>
        <taxon>Cryptolaemus</taxon>
    </lineage>
</organism>
<dbReference type="AlphaFoldDB" id="A0ABD2MPP8"/>
<evidence type="ECO:0000313" key="3">
    <source>
        <dbReference type="EMBL" id="KAL3268076.1"/>
    </source>
</evidence>
<dbReference type="InterPro" id="IPR014729">
    <property type="entry name" value="Rossmann-like_a/b/a_fold"/>
</dbReference>
<dbReference type="PANTHER" id="PTHR20882">
    <property type="entry name" value="CYTOPLASMIC TRNA 2-THIOLATION PROTEIN 2"/>
    <property type="match status" value="1"/>
</dbReference>
<dbReference type="Gene3D" id="3.40.50.620">
    <property type="entry name" value="HUPs"/>
    <property type="match status" value="1"/>
</dbReference>
<proteinExistence type="predicted"/>
<dbReference type="EMBL" id="JABFTP020000021">
    <property type="protein sequence ID" value="KAL3268076.1"/>
    <property type="molecule type" value="Genomic_DNA"/>
</dbReference>
<keyword evidence="4" id="KW-1185">Reference proteome</keyword>
<keyword evidence="2" id="KW-0819">tRNA processing</keyword>
<dbReference type="InterPro" id="IPR019407">
    <property type="entry name" value="CTU2"/>
</dbReference>
<dbReference type="GO" id="GO:0008033">
    <property type="term" value="P:tRNA processing"/>
    <property type="evidence" value="ECO:0007669"/>
    <property type="project" value="UniProtKB-KW"/>
</dbReference>
<reference evidence="3 4" key="1">
    <citation type="journal article" date="2021" name="BMC Biol.">
        <title>Horizontally acquired antibacterial genes associated with adaptive radiation of ladybird beetles.</title>
        <authorList>
            <person name="Li H.S."/>
            <person name="Tang X.F."/>
            <person name="Huang Y.H."/>
            <person name="Xu Z.Y."/>
            <person name="Chen M.L."/>
            <person name="Du X.Y."/>
            <person name="Qiu B.Y."/>
            <person name="Chen P.T."/>
            <person name="Zhang W."/>
            <person name="Slipinski A."/>
            <person name="Escalona H.E."/>
            <person name="Waterhouse R.M."/>
            <person name="Zwick A."/>
            <person name="Pang H."/>
        </authorList>
    </citation>
    <scope>NUCLEOTIDE SEQUENCE [LARGE SCALE GENOMIC DNA]</scope>
    <source>
        <strain evidence="3">SYSU2018</strain>
    </source>
</reference>
<accession>A0ABD2MPP8</accession>
<name>A0ABD2MPP8_9CUCU</name>
<keyword evidence="1" id="KW-0963">Cytoplasm</keyword>
<protein>
    <recommendedName>
        <fullName evidence="5">Cytoplasmic tRNA 2-thiolation protein 2</fullName>
    </recommendedName>
</protein>
<sequence length="213" mass="23865">MVVQSLTNDLKNINKRKILIDVAKKLNCKFIFTPEISTDIASQLLSNVALGRGSHIPLDTGFCDTRDEHVTILRPLRVFDIKELALYNYFNNLEPVTIPENVKDAQKSVQSLIENFVTKLQSDFPATVTTVLKTGDKLGMSNDKTENYRICYICKGPISVSSQSLTSEKAIKVSQKISRESIQLTNGYMFDGVDESNKKTCFSCSNIEPFLIT</sequence>
<gene>
    <name evidence="3" type="ORF">HHI36_007205</name>
</gene>
<evidence type="ECO:0008006" key="5">
    <source>
        <dbReference type="Google" id="ProtNLM"/>
    </source>
</evidence>
<dbReference type="Proteomes" id="UP001516400">
    <property type="component" value="Unassembled WGS sequence"/>
</dbReference>
<dbReference type="Pfam" id="PF10288">
    <property type="entry name" value="CTU2"/>
    <property type="match status" value="1"/>
</dbReference>
<comment type="caution">
    <text evidence="3">The sequence shown here is derived from an EMBL/GenBank/DDBJ whole genome shotgun (WGS) entry which is preliminary data.</text>
</comment>
<evidence type="ECO:0000256" key="1">
    <source>
        <dbReference type="ARBA" id="ARBA00022490"/>
    </source>
</evidence>